<dbReference type="SUPFAM" id="SSF54593">
    <property type="entry name" value="Glyoxalase/Bleomycin resistance protein/Dihydroxybiphenyl dioxygenase"/>
    <property type="match status" value="1"/>
</dbReference>
<protein>
    <submittedName>
        <fullName evidence="2">VOC family protein</fullName>
    </submittedName>
</protein>
<dbReference type="PROSITE" id="PS51819">
    <property type="entry name" value="VOC"/>
    <property type="match status" value="1"/>
</dbReference>
<proteinExistence type="predicted"/>
<dbReference type="InterPro" id="IPR004360">
    <property type="entry name" value="Glyas_Fos-R_dOase_dom"/>
</dbReference>
<dbReference type="Proteomes" id="UP000283644">
    <property type="component" value="Unassembled WGS sequence"/>
</dbReference>
<gene>
    <name evidence="2" type="ORF">D0Z08_04820</name>
</gene>
<dbReference type="InterPro" id="IPR029068">
    <property type="entry name" value="Glyas_Bleomycin-R_OHBP_Dase"/>
</dbReference>
<feature type="domain" description="VOC" evidence="1">
    <location>
        <begin position="2"/>
        <end position="117"/>
    </location>
</feature>
<accession>A0A417Y7H6</accession>
<comment type="caution">
    <text evidence="2">The sequence shown here is derived from an EMBL/GenBank/DDBJ whole genome shotgun (WGS) entry which is preliminary data.</text>
</comment>
<dbReference type="InterPro" id="IPR037523">
    <property type="entry name" value="VOC_core"/>
</dbReference>
<sequence length="118" mass="13422">MEVLSSRILLRPSDLLRSHRSYRDALGLAIYREFGSPDAPGLVFFLGNSLLEVSGQTTDPRGDGIALWMQVRDVYAQHRRLVDAGVSILREPRREPWGLLELWIEDPDQIPIVMVEIP</sequence>
<dbReference type="AlphaFoldDB" id="A0A417Y7H6"/>
<evidence type="ECO:0000259" key="1">
    <source>
        <dbReference type="PROSITE" id="PS51819"/>
    </source>
</evidence>
<dbReference type="EMBL" id="QXGH01000010">
    <property type="protein sequence ID" value="RHW28461.1"/>
    <property type="molecule type" value="Genomic_DNA"/>
</dbReference>
<evidence type="ECO:0000313" key="2">
    <source>
        <dbReference type="EMBL" id="RHW28461.1"/>
    </source>
</evidence>
<reference evidence="2 3" key="1">
    <citation type="submission" date="2018-09" db="EMBL/GenBank/DDBJ databases">
        <title>Genome sequencing of Nocardioides immobilis CCTCC AB 2017083 for comparison to Nocardioides silvaticus.</title>
        <authorList>
            <person name="Li C."/>
            <person name="Wang G."/>
        </authorList>
    </citation>
    <scope>NUCLEOTIDE SEQUENCE [LARGE SCALE GENOMIC DNA]</scope>
    <source>
        <strain evidence="2 3">CCTCC AB 2017083</strain>
    </source>
</reference>
<dbReference type="Pfam" id="PF00903">
    <property type="entry name" value="Glyoxalase"/>
    <property type="match status" value="1"/>
</dbReference>
<keyword evidence="3" id="KW-1185">Reference proteome</keyword>
<evidence type="ECO:0000313" key="3">
    <source>
        <dbReference type="Proteomes" id="UP000283644"/>
    </source>
</evidence>
<organism evidence="2 3">
    <name type="scientific">Nocardioides immobilis</name>
    <dbReference type="NCBI Taxonomy" id="2049295"/>
    <lineage>
        <taxon>Bacteria</taxon>
        <taxon>Bacillati</taxon>
        <taxon>Actinomycetota</taxon>
        <taxon>Actinomycetes</taxon>
        <taxon>Propionibacteriales</taxon>
        <taxon>Nocardioidaceae</taxon>
        <taxon>Nocardioides</taxon>
    </lineage>
</organism>
<dbReference type="OrthoDB" id="9798201at2"/>
<name>A0A417Y7H6_9ACTN</name>
<dbReference type="Gene3D" id="3.10.180.10">
    <property type="entry name" value="2,3-Dihydroxybiphenyl 1,2-Dioxygenase, domain 1"/>
    <property type="match status" value="1"/>
</dbReference>